<sequence>MTLTFESLPNEIWLSIFTYLPSRHIWRAFFGINRRLNQLLTSDLIRHTIDLKDISYSEIVELLDERDNNNSHDHRWQAEFVSHAHAICLENKFDYEILIDRWIATKTNWKLSSLRIIYILPEAITSIYIYSLLRELKFTIFLESQLHYLHLVFDDPCYTYHSILSEIVEKRISYPIMILEVTRGHQYQRWERREDLYNIKHPLHWIHTVRLTLSLQHSSELILLFMPAALPLLEHLNVTIEQPRKDLISKRGQSTERFELCEKDLRCTTATATKLRSFVLRQIELDDLLILFNTLSFPLLHTLTLVDIHDKSLDNLLAFQQSVSPTNLPSLKHDQFQFLLRFPSEYEHEWIHRYHNNGWPFDNVSFHVDEHLVEQLSYSSPLDIIEAVFIVYSVPSDILKHMRTVHNYELFTRHSTIIRKDFVCQNMEWLCKWTNNEIQLITSLKTMRNIEALRCFCVGINNQPEIFITPTHANLCHHLRSLTFRFKQHVSYQSSTHYSPLQIILDVSPHLSYLNVRWRDLSHCSGRYPMITHVHLTIYGWERRDFSASRLSILIPKVHYLAIGGEHLIREKQMVDFVLELLIDKAHFRELILLQINKNGNARLKPHVKANTKQAIIEKIDRLQDSTMTQIEFSYHNQLSIWLC</sequence>
<proteinExistence type="predicted"/>
<dbReference type="EMBL" id="CAJNOV010000895">
    <property type="protein sequence ID" value="CAF1042547.1"/>
    <property type="molecule type" value="Genomic_DNA"/>
</dbReference>
<dbReference type="PROSITE" id="PS50181">
    <property type="entry name" value="FBOX"/>
    <property type="match status" value="1"/>
</dbReference>
<gene>
    <name evidence="3" type="ORF">BYL167_LOCUS6836</name>
    <name evidence="2" type="ORF">CJN711_LOCUS4347</name>
</gene>
<dbReference type="InterPro" id="IPR036047">
    <property type="entry name" value="F-box-like_dom_sf"/>
</dbReference>
<comment type="caution">
    <text evidence="2">The sequence shown here is derived from an EMBL/GenBank/DDBJ whole genome shotgun (WGS) entry which is preliminary data.</text>
</comment>
<accession>A0A814JSS3</accession>
<dbReference type="Proteomes" id="UP000681967">
    <property type="component" value="Unassembled WGS sequence"/>
</dbReference>
<reference evidence="2" key="1">
    <citation type="submission" date="2021-02" db="EMBL/GenBank/DDBJ databases">
        <authorList>
            <person name="Nowell W R."/>
        </authorList>
    </citation>
    <scope>NUCLEOTIDE SEQUENCE</scope>
</reference>
<evidence type="ECO:0000313" key="4">
    <source>
        <dbReference type="Proteomes" id="UP000663855"/>
    </source>
</evidence>
<evidence type="ECO:0000259" key="1">
    <source>
        <dbReference type="PROSITE" id="PS50181"/>
    </source>
</evidence>
<name>A0A814JSS3_9BILA</name>
<evidence type="ECO:0000313" key="2">
    <source>
        <dbReference type="EMBL" id="CAF1042547.1"/>
    </source>
</evidence>
<dbReference type="SUPFAM" id="SSF81383">
    <property type="entry name" value="F-box domain"/>
    <property type="match status" value="1"/>
</dbReference>
<dbReference type="EMBL" id="CAJOBH010001712">
    <property type="protein sequence ID" value="CAF3869483.1"/>
    <property type="molecule type" value="Genomic_DNA"/>
</dbReference>
<dbReference type="AlphaFoldDB" id="A0A814JSS3"/>
<feature type="domain" description="F-box" evidence="1">
    <location>
        <begin position="2"/>
        <end position="49"/>
    </location>
</feature>
<dbReference type="InterPro" id="IPR001810">
    <property type="entry name" value="F-box_dom"/>
</dbReference>
<evidence type="ECO:0000313" key="3">
    <source>
        <dbReference type="EMBL" id="CAF3869483.1"/>
    </source>
</evidence>
<organism evidence="2 4">
    <name type="scientific">Rotaria magnacalcarata</name>
    <dbReference type="NCBI Taxonomy" id="392030"/>
    <lineage>
        <taxon>Eukaryota</taxon>
        <taxon>Metazoa</taxon>
        <taxon>Spiralia</taxon>
        <taxon>Gnathifera</taxon>
        <taxon>Rotifera</taxon>
        <taxon>Eurotatoria</taxon>
        <taxon>Bdelloidea</taxon>
        <taxon>Philodinida</taxon>
        <taxon>Philodinidae</taxon>
        <taxon>Rotaria</taxon>
    </lineage>
</organism>
<protein>
    <recommendedName>
        <fullName evidence="1">F-box domain-containing protein</fullName>
    </recommendedName>
</protein>
<dbReference type="Proteomes" id="UP000663855">
    <property type="component" value="Unassembled WGS sequence"/>
</dbReference>